<evidence type="ECO:0000259" key="2">
    <source>
        <dbReference type="Pfam" id="PF04909"/>
    </source>
</evidence>
<dbReference type="GO" id="GO:0016787">
    <property type="term" value="F:hydrolase activity"/>
    <property type="evidence" value="ECO:0007669"/>
    <property type="project" value="UniProtKB-KW"/>
</dbReference>
<sequence>MFCVILAKEAGAEKGLAKAIDDKMIIDAHVNITHNGKWFNTSYDASLERLLREMDEADVGKCLLISMPFATTNKYIASVIERYPERFRGFGHIDFSGNLRHEVDEILSMGLSGVKIHPRMQGINCNATEFETLFKYLDEKGLTIMIDGYYQNRNDRVYLSELTPFNYDRLAKKYTNINIILSHMGGHRVLDAYFLAKSNGNVSLDVSHVLKYFDGTSLISDFLWVIDKLDEKILYGSDFPEYPIKSYLSHFEGIISQRLGIRKEMIYRNAGIFWDKHLYEL</sequence>
<dbReference type="EMBL" id="LNQR01000031">
    <property type="protein sequence ID" value="KWT91559.1"/>
    <property type="molecule type" value="Genomic_DNA"/>
</dbReference>
<protein>
    <submittedName>
        <fullName evidence="3">Metal-dependent hydrolase of the TIM-barrel fold protein</fullName>
    </submittedName>
</protein>
<keyword evidence="3" id="KW-0378">Hydrolase</keyword>
<dbReference type="InterPro" id="IPR032465">
    <property type="entry name" value="ACMSD"/>
</dbReference>
<dbReference type="SUPFAM" id="SSF51556">
    <property type="entry name" value="Metallo-dependent hydrolases"/>
    <property type="match status" value="1"/>
</dbReference>
<evidence type="ECO:0000313" key="3">
    <source>
        <dbReference type="EMBL" id="KWT91559.1"/>
    </source>
</evidence>
<accession>A0ABR5SHI0</accession>
<keyword evidence="4" id="KW-1185">Reference proteome</keyword>
<dbReference type="Gene3D" id="3.20.20.140">
    <property type="entry name" value="Metal-dependent hydrolases"/>
    <property type="match status" value="1"/>
</dbReference>
<dbReference type="InterPro" id="IPR032466">
    <property type="entry name" value="Metal_Hydrolase"/>
</dbReference>
<proteinExistence type="predicted"/>
<organism evidence="3 4">
    <name type="scientific">Candidatus Magnetominusculus xianensis</name>
    <dbReference type="NCBI Taxonomy" id="1748249"/>
    <lineage>
        <taxon>Bacteria</taxon>
        <taxon>Pseudomonadati</taxon>
        <taxon>Nitrospirota</taxon>
        <taxon>Nitrospiria</taxon>
        <taxon>Nitrospirales</taxon>
        <taxon>Nitrospiraceae</taxon>
        <taxon>Candidatus Magnetominusculus</taxon>
    </lineage>
</organism>
<name>A0ABR5SHI0_9BACT</name>
<evidence type="ECO:0000313" key="4">
    <source>
        <dbReference type="Proteomes" id="UP000060487"/>
    </source>
</evidence>
<dbReference type="Pfam" id="PF04909">
    <property type="entry name" value="Amidohydro_2"/>
    <property type="match status" value="1"/>
</dbReference>
<gene>
    <name evidence="3" type="ORF">ASN18_0840</name>
</gene>
<keyword evidence="1" id="KW-0456">Lyase</keyword>
<dbReference type="Proteomes" id="UP000060487">
    <property type="component" value="Unassembled WGS sequence"/>
</dbReference>
<dbReference type="PANTHER" id="PTHR21240">
    <property type="entry name" value="2-AMINO-3-CARBOXYLMUCONATE-6-SEMIALDEHYDE DECARBOXYLASE"/>
    <property type="match status" value="1"/>
</dbReference>
<reference evidence="3 4" key="1">
    <citation type="submission" date="2015-11" db="EMBL/GenBank/DDBJ databases">
        <authorList>
            <person name="Lin W."/>
        </authorList>
    </citation>
    <scope>NUCLEOTIDE SEQUENCE [LARGE SCALE GENOMIC DNA]</scope>
    <source>
        <strain evidence="3 4">HCH-1</strain>
    </source>
</reference>
<feature type="domain" description="Amidohydrolase-related" evidence="2">
    <location>
        <begin position="37"/>
        <end position="240"/>
    </location>
</feature>
<comment type="caution">
    <text evidence="3">The sequence shown here is derived from an EMBL/GenBank/DDBJ whole genome shotgun (WGS) entry which is preliminary data.</text>
</comment>
<evidence type="ECO:0000256" key="1">
    <source>
        <dbReference type="ARBA" id="ARBA00023239"/>
    </source>
</evidence>
<dbReference type="InterPro" id="IPR006680">
    <property type="entry name" value="Amidohydro-rel"/>
</dbReference>